<keyword evidence="1" id="KW-1133">Transmembrane helix</keyword>
<dbReference type="Gene3D" id="1.20.120.1220">
    <property type="match status" value="1"/>
</dbReference>
<dbReference type="Pfam" id="PF01478">
    <property type="entry name" value="Peptidase_A24"/>
    <property type="match status" value="1"/>
</dbReference>
<dbReference type="Proteomes" id="UP001267290">
    <property type="component" value="Unassembled WGS sequence"/>
</dbReference>
<organism evidence="3 4">
    <name type="scientific">Paenibacillus qinlingensis</name>
    <dbReference type="NCBI Taxonomy" id="1837343"/>
    <lineage>
        <taxon>Bacteria</taxon>
        <taxon>Bacillati</taxon>
        <taxon>Bacillota</taxon>
        <taxon>Bacilli</taxon>
        <taxon>Bacillales</taxon>
        <taxon>Paenibacillaceae</taxon>
        <taxon>Paenibacillus</taxon>
    </lineage>
</organism>
<dbReference type="InterPro" id="IPR000045">
    <property type="entry name" value="Prepilin_IV_endopep_pep"/>
</dbReference>
<reference evidence="3 4" key="1">
    <citation type="submission" date="2023-07" db="EMBL/GenBank/DDBJ databases">
        <title>Sorghum-associated microbial communities from plants grown in Nebraska, USA.</title>
        <authorList>
            <person name="Schachtman D."/>
        </authorList>
    </citation>
    <scope>NUCLEOTIDE SEQUENCE [LARGE SCALE GENOMIC DNA]</scope>
    <source>
        <strain evidence="3 4">CC258</strain>
    </source>
</reference>
<dbReference type="GO" id="GO:0004190">
    <property type="term" value="F:aspartic-type endopeptidase activity"/>
    <property type="evidence" value="ECO:0007669"/>
    <property type="project" value="UniProtKB-EC"/>
</dbReference>
<evidence type="ECO:0000259" key="2">
    <source>
        <dbReference type="Pfam" id="PF01478"/>
    </source>
</evidence>
<feature type="domain" description="Prepilin type IV endopeptidase peptidase" evidence="2">
    <location>
        <begin position="2"/>
        <end position="75"/>
    </location>
</feature>
<keyword evidence="3" id="KW-0378">Hydrolase</keyword>
<gene>
    <name evidence="3" type="ORF">J2736_000880</name>
</gene>
<comment type="caution">
    <text evidence="3">The sequence shown here is derived from an EMBL/GenBank/DDBJ whole genome shotgun (WGS) entry which is preliminary data.</text>
</comment>
<keyword evidence="1" id="KW-0812">Transmembrane</keyword>
<accession>A0ABU1NS32</accession>
<dbReference type="EMBL" id="JAVDSB010000001">
    <property type="protein sequence ID" value="MDR6549697.1"/>
    <property type="molecule type" value="Genomic_DNA"/>
</dbReference>
<evidence type="ECO:0000256" key="1">
    <source>
        <dbReference type="SAM" id="Phobius"/>
    </source>
</evidence>
<evidence type="ECO:0000313" key="4">
    <source>
        <dbReference type="Proteomes" id="UP001267290"/>
    </source>
</evidence>
<proteinExistence type="predicted"/>
<keyword evidence="4" id="KW-1185">Reference proteome</keyword>
<dbReference type="EC" id="3.4.23.43" evidence="3"/>
<keyword evidence="1" id="KW-0472">Membrane</keyword>
<name>A0ABU1NS32_9BACL</name>
<feature type="transmembrane region" description="Helical" evidence="1">
    <location>
        <begin position="16"/>
        <end position="41"/>
    </location>
</feature>
<evidence type="ECO:0000313" key="3">
    <source>
        <dbReference type="EMBL" id="MDR6549697.1"/>
    </source>
</evidence>
<feature type="transmembrane region" description="Helical" evidence="1">
    <location>
        <begin position="47"/>
        <end position="80"/>
    </location>
</feature>
<sequence>MIGIVLHTMNEGWEGLIFAFLGSGTGLVVVLFLYVIGALGAGDVKLFAAIGAFMGVAFVMQTLVYAILCAGIIGLILLLIQKQMRTTSEKLRGWLISICAYRQIDTLFELKHQKNIKFPFMYAVAPSVAVTWYYSLL</sequence>
<protein>
    <submittedName>
        <fullName evidence="3">Prepilin peptidase CpaA</fullName>
        <ecNumber evidence="3">3.4.23.43</ecNumber>
    </submittedName>
</protein>
<feature type="transmembrane region" description="Helical" evidence="1">
    <location>
        <begin position="118"/>
        <end position="135"/>
    </location>
</feature>